<dbReference type="InterPro" id="IPR036097">
    <property type="entry name" value="HisK_dim/P_sf"/>
</dbReference>
<dbReference type="FunFam" id="3.30.565.10:FF:000010">
    <property type="entry name" value="Sensor histidine kinase RcsC"/>
    <property type="match status" value="1"/>
</dbReference>
<dbReference type="Proteomes" id="UP000789572">
    <property type="component" value="Unassembled WGS sequence"/>
</dbReference>
<dbReference type="InterPro" id="IPR005467">
    <property type="entry name" value="His_kinase_dom"/>
</dbReference>
<name>A0A9N9FL31_9GLOM</name>
<feature type="domain" description="Response regulatory" evidence="8">
    <location>
        <begin position="667"/>
        <end position="783"/>
    </location>
</feature>
<dbReference type="SMART" id="SM00448">
    <property type="entry name" value="REC"/>
    <property type="match status" value="2"/>
</dbReference>
<dbReference type="OrthoDB" id="5378913at2759"/>
<dbReference type="GO" id="GO:0005886">
    <property type="term" value="C:plasma membrane"/>
    <property type="evidence" value="ECO:0007669"/>
    <property type="project" value="TreeGrafter"/>
</dbReference>
<dbReference type="CDD" id="cd16922">
    <property type="entry name" value="HATPase_EvgS-ArcB-TorS-like"/>
    <property type="match status" value="1"/>
</dbReference>
<dbReference type="Gene3D" id="1.10.287.130">
    <property type="match status" value="2"/>
</dbReference>
<evidence type="ECO:0000256" key="5">
    <source>
        <dbReference type="ARBA" id="ARBA00022777"/>
    </source>
</evidence>
<dbReference type="SUPFAM" id="SSF52172">
    <property type="entry name" value="CheY-like"/>
    <property type="match status" value="2"/>
</dbReference>
<reference evidence="9" key="1">
    <citation type="submission" date="2021-06" db="EMBL/GenBank/DDBJ databases">
        <authorList>
            <person name="Kallberg Y."/>
            <person name="Tangrot J."/>
            <person name="Rosling A."/>
        </authorList>
    </citation>
    <scope>NUCLEOTIDE SEQUENCE</scope>
    <source>
        <strain evidence="9">IA702</strain>
    </source>
</reference>
<evidence type="ECO:0000256" key="3">
    <source>
        <dbReference type="ARBA" id="ARBA00022553"/>
    </source>
</evidence>
<organism evidence="9 10">
    <name type="scientific">Paraglomus occultum</name>
    <dbReference type="NCBI Taxonomy" id="144539"/>
    <lineage>
        <taxon>Eukaryota</taxon>
        <taxon>Fungi</taxon>
        <taxon>Fungi incertae sedis</taxon>
        <taxon>Mucoromycota</taxon>
        <taxon>Glomeromycotina</taxon>
        <taxon>Glomeromycetes</taxon>
        <taxon>Paraglomerales</taxon>
        <taxon>Paraglomeraceae</taxon>
        <taxon>Paraglomus</taxon>
    </lineage>
</organism>
<dbReference type="CDD" id="cd00082">
    <property type="entry name" value="HisKA"/>
    <property type="match status" value="2"/>
</dbReference>
<dbReference type="PROSITE" id="PS50109">
    <property type="entry name" value="HIS_KIN"/>
    <property type="match status" value="2"/>
</dbReference>
<dbReference type="EC" id="2.7.13.3" evidence="2"/>
<dbReference type="InterPro" id="IPR003018">
    <property type="entry name" value="GAF"/>
</dbReference>
<feature type="domain" description="Histidine kinase" evidence="7">
    <location>
        <begin position="342"/>
        <end position="569"/>
    </location>
</feature>
<dbReference type="SUPFAM" id="SSF55781">
    <property type="entry name" value="GAF domain-like"/>
    <property type="match status" value="1"/>
</dbReference>
<dbReference type="GO" id="GO:0009927">
    <property type="term" value="F:histidine phosphotransfer kinase activity"/>
    <property type="evidence" value="ECO:0007669"/>
    <property type="project" value="TreeGrafter"/>
</dbReference>
<dbReference type="SMART" id="SM00387">
    <property type="entry name" value="HATPase_c"/>
    <property type="match status" value="2"/>
</dbReference>
<accession>A0A9N9FL31</accession>
<keyword evidence="4" id="KW-0808">Transferase</keyword>
<feature type="modified residue" description="4-aspartylphosphate" evidence="6">
    <location>
        <position position="1557"/>
    </location>
</feature>
<sequence length="1628" mass="182385">MSNSTPVADTISDEDSNNLDGEQSVAEIVRNFDWASTPLGPMDSWPRWLKILTDLCLNAVFPMVLFIGHDRIFIYNQMWIQIIQANHPCIGTSATHTYSELRDVLVPIFELTLKGQGQYSEDCCMPLIRSGYKEEAYFSYSHSPLYTDTGEIGGTVAFAHETTKSNQNDDGVAKRARLEATTFDNDLVCVKKADGTEEYMYIHGQSSRDIPDDLLKTPDVIVMPDSEGDIVHLDSYSTNAVPWPVERAMCSSGNVIIQLPDESRTLLCPVTSISGGKDVLTAVMICGINKHRALDKDYEEFFQLIVKHVSFVFTNAVLRKEEQRQRNMLAELDRQKIAFFENISHSLRSPLTLMLSPLEEGIELCPKKSPVLNYLKLIQNNYRRLLSLINSLLQFAHIEAGRIHACFCATNIAKLTVELAASFESMAKALGLYYKLDIPSDEELCQINQKMFLDQDMYEKILFNLCSNAFNYTQTGGVTVRLLVERNGNKEGVVLEVSDTGVGIADNHLSNIFQRFYRVESQQSRSHYEGTGIGLALVKEFVTRHGGEISVKSQLNVGSTFRVWLPSGSDHLPRKQVYLKSKRDESKLNAEYREQINLNINLYLYECMQRVRESESSSPQTSEGDYQHSPMQIDYESLSFTSSPRADERSALRMKPSDVEFEATRKYILVVDDNADMRNYLNTLIEKQFACICAADGYEALKIVRNSQRLPDLILSDVMMPNMDGFELLKALRGNPATQAIPVILLSARSGEASIEGLEKGADDYIIKPFNARELMARIHVNLKLSHVRRQLMAEQQHQLEIKQLLFTISNKIHSGFGIQETLDTAVSEIKKVLICDSLLIIQDISENESIGGKVMAASLSPMDNSIEIVGRIFHEEQQQTETTTDFSPATNPRLLLHHCDGHIEPDSLLSDITSCSDCESKVLNQRVSFLSAAIYLKSSPWGWIIAYRQPYHKWTESETNFLHQVSNQISLAISHAILVEKKLKQEAQVKAIEETNRTKGQILAGTSHELRNLLGTITGALSAFEGTQLTAEQQDMVEVMSRASDVVMSVVNDILDTAKLDAQKLTLINRVFDLWALVEKTVTTFGERVGAKELELIVLYDPETLSRYVKTDPERLQQVIMNLLSNAIKFTDNGEIVIKLSIRNGEDMMVDDNPDSNKLLCVEVSDTGVGIDPASIKHIWENFSQGDASMTRGRDGTGLGLSLCKSLVELNGGKIGVDSKIGIGSKFWFTWIIEDTSLSSIPKLPSRDDRSNLQGQPNHARNVLIIDPVETARSAYATLIKGSVEKVYTYADCTRALEAAKKHKKDGEHMCDLAFLSVRNNDAVEIENAAKELKRIYGNGLSIVLMVFWSVEGHKVGKSMIEKLGTNVAAICKPVTHKCIMDCVSDFDMFLVKPKDADSKEMERTSLSTYSKFYNHNRPAVYRSGKRDIKEQVIVRGVMPSSKDESKSKSKIVGTQLVPMKRSAYSELKDQSGSEERARTSRSRVSKCILCVDDNAINLKIVKTQLDKLGYTYLTAANGKEAVDLIRTQYENSQTSSMDSSQSLEFKLGISLILMDCAMPVMSGFEATRAIRSINPEFQTLPIVALTACAIAEIREQCLEAGMNDYLTKPLRIKQLKEKLNEWLGEN</sequence>
<dbReference type="Gene3D" id="3.30.450.40">
    <property type="match status" value="1"/>
</dbReference>
<dbReference type="InterPro" id="IPR001789">
    <property type="entry name" value="Sig_transdc_resp-reg_receiver"/>
</dbReference>
<dbReference type="FunFam" id="3.30.565.10:FF:000006">
    <property type="entry name" value="Sensor histidine kinase WalK"/>
    <property type="match status" value="1"/>
</dbReference>
<protein>
    <recommendedName>
        <fullName evidence="2">histidine kinase</fullName>
        <ecNumber evidence="2">2.7.13.3</ecNumber>
    </recommendedName>
</protein>
<dbReference type="SUPFAM" id="SSF47384">
    <property type="entry name" value="Homodimeric domain of signal transducing histidine kinase"/>
    <property type="match status" value="2"/>
</dbReference>
<dbReference type="PANTHER" id="PTHR43047:SF66">
    <property type="entry name" value="HISKA"/>
    <property type="match status" value="1"/>
</dbReference>
<dbReference type="SMART" id="SM00388">
    <property type="entry name" value="HisKA"/>
    <property type="match status" value="2"/>
</dbReference>
<evidence type="ECO:0000313" key="10">
    <source>
        <dbReference type="Proteomes" id="UP000789572"/>
    </source>
</evidence>
<evidence type="ECO:0000259" key="7">
    <source>
        <dbReference type="PROSITE" id="PS50109"/>
    </source>
</evidence>
<evidence type="ECO:0000256" key="2">
    <source>
        <dbReference type="ARBA" id="ARBA00012438"/>
    </source>
</evidence>
<dbReference type="GO" id="GO:0000155">
    <property type="term" value="F:phosphorelay sensor kinase activity"/>
    <property type="evidence" value="ECO:0007669"/>
    <property type="project" value="InterPro"/>
</dbReference>
<comment type="catalytic activity">
    <reaction evidence="1">
        <text>ATP + protein L-histidine = ADP + protein N-phospho-L-histidine.</text>
        <dbReference type="EC" id="2.7.13.3"/>
    </reaction>
</comment>
<dbReference type="PROSITE" id="PS50110">
    <property type="entry name" value="RESPONSE_REGULATORY"/>
    <property type="match status" value="2"/>
</dbReference>
<dbReference type="Pfam" id="PF02518">
    <property type="entry name" value="HATPase_c"/>
    <property type="match status" value="2"/>
</dbReference>
<evidence type="ECO:0000256" key="6">
    <source>
        <dbReference type="PROSITE-ProRule" id="PRU00169"/>
    </source>
</evidence>
<evidence type="ECO:0000256" key="4">
    <source>
        <dbReference type="ARBA" id="ARBA00022679"/>
    </source>
</evidence>
<dbReference type="CDD" id="cd17546">
    <property type="entry name" value="REC_hyHK_CKI1_RcsC-like"/>
    <property type="match status" value="1"/>
</dbReference>
<dbReference type="Gene3D" id="3.40.50.2300">
    <property type="match status" value="2"/>
</dbReference>
<comment type="caution">
    <text evidence="9">The sequence shown here is derived from an EMBL/GenBank/DDBJ whole genome shotgun (WGS) entry which is preliminary data.</text>
</comment>
<dbReference type="Pfam" id="PF01590">
    <property type="entry name" value="GAF"/>
    <property type="match status" value="1"/>
</dbReference>
<gene>
    <name evidence="9" type="ORF">POCULU_LOCUS4531</name>
</gene>
<dbReference type="SUPFAM" id="SSF55874">
    <property type="entry name" value="ATPase domain of HSP90 chaperone/DNA topoisomerase II/histidine kinase"/>
    <property type="match status" value="2"/>
</dbReference>
<dbReference type="Gene3D" id="3.30.565.10">
    <property type="entry name" value="Histidine kinase-like ATPase, C-terminal domain"/>
    <property type="match status" value="2"/>
</dbReference>
<dbReference type="SMART" id="SM00065">
    <property type="entry name" value="GAF"/>
    <property type="match status" value="1"/>
</dbReference>
<dbReference type="InterPro" id="IPR036890">
    <property type="entry name" value="HATPase_C_sf"/>
</dbReference>
<evidence type="ECO:0000313" key="9">
    <source>
        <dbReference type="EMBL" id="CAG8540921.1"/>
    </source>
</evidence>
<dbReference type="PANTHER" id="PTHR43047">
    <property type="entry name" value="TWO-COMPONENT HISTIDINE PROTEIN KINASE"/>
    <property type="match status" value="1"/>
</dbReference>
<dbReference type="InterPro" id="IPR003661">
    <property type="entry name" value="HisK_dim/P_dom"/>
</dbReference>
<feature type="domain" description="Histidine kinase" evidence="7">
    <location>
        <begin position="1006"/>
        <end position="1236"/>
    </location>
</feature>
<proteinExistence type="predicted"/>
<keyword evidence="5" id="KW-0418">Kinase</keyword>
<dbReference type="InterPro" id="IPR003594">
    <property type="entry name" value="HATPase_dom"/>
</dbReference>
<dbReference type="InterPro" id="IPR011006">
    <property type="entry name" value="CheY-like_superfamily"/>
</dbReference>
<feature type="modified residue" description="4-aspartylphosphate" evidence="6">
    <location>
        <position position="717"/>
    </location>
</feature>
<evidence type="ECO:0000259" key="8">
    <source>
        <dbReference type="PROSITE" id="PS50110"/>
    </source>
</evidence>
<dbReference type="PRINTS" id="PR00344">
    <property type="entry name" value="BCTRLSENSOR"/>
</dbReference>
<evidence type="ECO:0000256" key="1">
    <source>
        <dbReference type="ARBA" id="ARBA00000085"/>
    </source>
</evidence>
<dbReference type="Pfam" id="PF00072">
    <property type="entry name" value="Response_reg"/>
    <property type="match status" value="2"/>
</dbReference>
<dbReference type="Pfam" id="PF00512">
    <property type="entry name" value="HisKA"/>
    <property type="match status" value="2"/>
</dbReference>
<dbReference type="EMBL" id="CAJVPJ010000594">
    <property type="protein sequence ID" value="CAG8540921.1"/>
    <property type="molecule type" value="Genomic_DNA"/>
</dbReference>
<keyword evidence="10" id="KW-1185">Reference proteome</keyword>
<dbReference type="InterPro" id="IPR004358">
    <property type="entry name" value="Sig_transdc_His_kin-like_C"/>
</dbReference>
<feature type="domain" description="Response regulatory" evidence="8">
    <location>
        <begin position="1489"/>
        <end position="1625"/>
    </location>
</feature>
<dbReference type="Gene3D" id="3.30.450.20">
    <property type="entry name" value="PAS domain"/>
    <property type="match status" value="1"/>
</dbReference>
<keyword evidence="3 6" id="KW-0597">Phosphoprotein</keyword>
<dbReference type="InterPro" id="IPR029016">
    <property type="entry name" value="GAF-like_dom_sf"/>
</dbReference>